<protein>
    <recommendedName>
        <fullName evidence="4">DUF2213 domain-containing protein</fullName>
    </recommendedName>
</protein>
<gene>
    <name evidence="3" type="ORF">MM171A00145_0074</name>
</gene>
<keyword evidence="1" id="KW-0175">Coiled coil</keyword>
<organism evidence="3">
    <name type="scientific">viral metagenome</name>
    <dbReference type="NCBI Taxonomy" id="1070528"/>
    <lineage>
        <taxon>unclassified sequences</taxon>
        <taxon>metagenomes</taxon>
        <taxon>organismal metagenomes</taxon>
    </lineage>
</organism>
<evidence type="ECO:0000313" key="3">
    <source>
        <dbReference type="EMBL" id="QJB01137.1"/>
    </source>
</evidence>
<feature type="coiled-coil region" evidence="1">
    <location>
        <begin position="329"/>
        <end position="363"/>
    </location>
</feature>
<reference evidence="3" key="1">
    <citation type="submission" date="2020-03" db="EMBL/GenBank/DDBJ databases">
        <title>The deep terrestrial virosphere.</title>
        <authorList>
            <person name="Holmfeldt K."/>
            <person name="Nilsson E."/>
            <person name="Simone D."/>
            <person name="Lopez-Fernandez M."/>
            <person name="Wu X."/>
            <person name="de Brujin I."/>
            <person name="Lundin D."/>
            <person name="Andersson A."/>
            <person name="Bertilsson S."/>
            <person name="Dopson M."/>
        </authorList>
    </citation>
    <scope>NUCLEOTIDE SEQUENCE</scope>
    <source>
        <strain evidence="3">MM171A00145</strain>
    </source>
</reference>
<evidence type="ECO:0008006" key="4">
    <source>
        <dbReference type="Google" id="ProtNLM"/>
    </source>
</evidence>
<evidence type="ECO:0000256" key="1">
    <source>
        <dbReference type="SAM" id="Coils"/>
    </source>
</evidence>
<proteinExistence type="predicted"/>
<accession>A0A6M3M0K4</accession>
<name>A0A6M3M0K4_9ZZZZ</name>
<evidence type="ECO:0000256" key="2">
    <source>
        <dbReference type="SAM" id="MobiDB-lite"/>
    </source>
</evidence>
<dbReference type="AlphaFoldDB" id="A0A6M3M0K4"/>
<feature type="compositionally biased region" description="Basic and acidic residues" evidence="2">
    <location>
        <begin position="470"/>
        <end position="480"/>
    </location>
</feature>
<dbReference type="EMBL" id="MT143705">
    <property type="protein sequence ID" value="QJB01137.1"/>
    <property type="molecule type" value="Genomic_DNA"/>
</dbReference>
<dbReference type="InterPro" id="IPR016913">
    <property type="entry name" value="UCP029215"/>
</dbReference>
<sequence length="497" mass="54964">MPYPNQHAVRYRAPGAFQAGSYMTLTENMAPGVSMIVGKLKDGGASATQAVRFSTDKWTIAQVREWVAKHEETEGKPILVEPASDDGQDDQRGDQLLEEERFDRGTLSKVERTREGFIKAQARWAKAGILRYPNADGSIRRELVEPGLLADQASLDSYTNKPVTLGHPQEGGRLILLTPENVRRWTRGSVGDDVTFDGQYQCGKLTITDGETIRAIESGVRELSPGYKVSIDPTPGTHPIFGPYDARQVRREGNHIAITPAARGGSDLQLRADSRFALDTTGGIMDPELMKALIALGVTSERLVKHADKLEQFQLRGDAADEGPWKAKYDKMKEEFDALKADMDKQKGEFDALQAKCDAFELKAKDDPEADKDKGDKRGDSLEARIQAHKDWNLARELAKKHGIKDTRADSMDVSELKREIVKAVKTDLPADATPEYVNAYYDFLRTNGSSRADEREVPVLVPPAKRRNKGSDDTRHDAGDIWGQSIDDAFAKAGGE</sequence>
<dbReference type="Pfam" id="PF09979">
    <property type="entry name" value="DUF2213"/>
    <property type="match status" value="1"/>
</dbReference>
<feature type="region of interest" description="Disordered" evidence="2">
    <location>
        <begin position="453"/>
        <end position="482"/>
    </location>
</feature>